<name>A0A6G1EMB7_9ORYZ</name>
<keyword evidence="2" id="KW-0732">Signal</keyword>
<comment type="caution">
    <text evidence="3">The sequence shown here is derived from an EMBL/GenBank/DDBJ whole genome shotgun (WGS) entry which is preliminary data.</text>
</comment>
<evidence type="ECO:0000256" key="2">
    <source>
        <dbReference type="SAM" id="SignalP"/>
    </source>
</evidence>
<feature type="signal peptide" evidence="2">
    <location>
        <begin position="1"/>
        <end position="23"/>
    </location>
</feature>
<dbReference type="Proteomes" id="UP000479710">
    <property type="component" value="Unassembled WGS sequence"/>
</dbReference>
<reference evidence="3 4" key="1">
    <citation type="submission" date="2019-11" db="EMBL/GenBank/DDBJ databases">
        <title>Whole genome sequence of Oryza granulata.</title>
        <authorList>
            <person name="Li W."/>
        </authorList>
    </citation>
    <scope>NUCLEOTIDE SEQUENCE [LARGE SCALE GENOMIC DNA]</scope>
    <source>
        <strain evidence="4">cv. Menghai</strain>
        <tissue evidence="3">Leaf</tissue>
    </source>
</reference>
<evidence type="ECO:0000313" key="3">
    <source>
        <dbReference type="EMBL" id="KAF0925763.1"/>
    </source>
</evidence>
<accession>A0A6G1EMB7</accession>
<dbReference type="EMBL" id="SPHZ02000003">
    <property type="protein sequence ID" value="KAF0925763.1"/>
    <property type="molecule type" value="Genomic_DNA"/>
</dbReference>
<dbReference type="AlphaFoldDB" id="A0A6G1EMB7"/>
<organism evidence="3 4">
    <name type="scientific">Oryza meyeriana var. granulata</name>
    <dbReference type="NCBI Taxonomy" id="110450"/>
    <lineage>
        <taxon>Eukaryota</taxon>
        <taxon>Viridiplantae</taxon>
        <taxon>Streptophyta</taxon>
        <taxon>Embryophyta</taxon>
        <taxon>Tracheophyta</taxon>
        <taxon>Spermatophyta</taxon>
        <taxon>Magnoliopsida</taxon>
        <taxon>Liliopsida</taxon>
        <taxon>Poales</taxon>
        <taxon>Poaceae</taxon>
        <taxon>BOP clade</taxon>
        <taxon>Oryzoideae</taxon>
        <taxon>Oryzeae</taxon>
        <taxon>Oryzinae</taxon>
        <taxon>Oryza</taxon>
        <taxon>Oryza meyeriana</taxon>
    </lineage>
</organism>
<proteinExistence type="predicted"/>
<evidence type="ECO:0000256" key="1">
    <source>
        <dbReference type="SAM" id="MobiDB-lite"/>
    </source>
</evidence>
<sequence length="109" mass="10737">MAGAGNAAAAMTAVVIVLAVTAAAPPHAFRTSFPEDAELVRNAGRATVVEMAVPGIPVPAGGPRDVELIAFAGHAADGVRDVSPSSTPSASVDGLLPDSERAAADVILP</sequence>
<evidence type="ECO:0000313" key="4">
    <source>
        <dbReference type="Proteomes" id="UP000479710"/>
    </source>
</evidence>
<gene>
    <name evidence="3" type="ORF">E2562_017319</name>
</gene>
<feature type="region of interest" description="Disordered" evidence="1">
    <location>
        <begin position="79"/>
        <end position="109"/>
    </location>
</feature>
<keyword evidence="4" id="KW-1185">Reference proteome</keyword>
<protein>
    <submittedName>
        <fullName evidence="3">Uncharacterized protein</fullName>
    </submittedName>
</protein>
<feature type="chain" id="PRO_5026013941" evidence="2">
    <location>
        <begin position="24"/>
        <end position="109"/>
    </location>
</feature>